<gene>
    <name evidence="8" type="ORF">FD03_GL002095</name>
</gene>
<comment type="subcellular location">
    <subcellularLocation>
        <location evidence="1">Cell membrane</location>
        <topology evidence="1">Multi-pass membrane protein</topology>
    </subcellularLocation>
</comment>
<dbReference type="Pfam" id="PF00753">
    <property type="entry name" value="Lactamase_B"/>
    <property type="match status" value="1"/>
</dbReference>
<dbReference type="eggNOG" id="COG2333">
    <property type="taxonomic scope" value="Bacteria"/>
</dbReference>
<dbReference type="OrthoDB" id="9761531at2"/>
<evidence type="ECO:0000256" key="6">
    <source>
        <dbReference type="SAM" id="Phobius"/>
    </source>
</evidence>
<feature type="transmembrane region" description="Helical" evidence="6">
    <location>
        <begin position="423"/>
        <end position="446"/>
    </location>
</feature>
<dbReference type="SMART" id="SM00849">
    <property type="entry name" value="Lactamase_B"/>
    <property type="match status" value="1"/>
</dbReference>
<dbReference type="PATRIC" id="fig|1423775.4.peg.2131"/>
<organism evidence="8 9">
    <name type="scientific">Companilactobacillus nodensis DSM 19682 = JCM 14932 = NBRC 107160</name>
    <dbReference type="NCBI Taxonomy" id="1423775"/>
    <lineage>
        <taxon>Bacteria</taxon>
        <taxon>Bacillati</taxon>
        <taxon>Bacillota</taxon>
        <taxon>Bacilli</taxon>
        <taxon>Lactobacillales</taxon>
        <taxon>Lactobacillaceae</taxon>
        <taxon>Companilactobacillus</taxon>
    </lineage>
</organism>
<reference evidence="8 9" key="1">
    <citation type="journal article" date="2015" name="Genome Announc.">
        <title>Expanding the biotechnology potential of lactobacilli through comparative genomics of 213 strains and associated genera.</title>
        <authorList>
            <person name="Sun Z."/>
            <person name="Harris H.M."/>
            <person name="McCann A."/>
            <person name="Guo C."/>
            <person name="Argimon S."/>
            <person name="Zhang W."/>
            <person name="Yang X."/>
            <person name="Jeffery I.B."/>
            <person name="Cooney J.C."/>
            <person name="Kagawa T.F."/>
            <person name="Liu W."/>
            <person name="Song Y."/>
            <person name="Salvetti E."/>
            <person name="Wrobel A."/>
            <person name="Rasinkangas P."/>
            <person name="Parkhill J."/>
            <person name="Rea M.C."/>
            <person name="O'Sullivan O."/>
            <person name="Ritari J."/>
            <person name="Douillard F.P."/>
            <person name="Paul Ross R."/>
            <person name="Yang R."/>
            <person name="Briner A.E."/>
            <person name="Felis G.E."/>
            <person name="de Vos W.M."/>
            <person name="Barrangou R."/>
            <person name="Klaenhammer T.R."/>
            <person name="Caufield P.W."/>
            <person name="Cui Y."/>
            <person name="Zhang H."/>
            <person name="O'Toole P.W."/>
        </authorList>
    </citation>
    <scope>NUCLEOTIDE SEQUENCE [LARGE SCALE GENOMIC DNA]</scope>
    <source>
        <strain evidence="8 9">DSM 19682</strain>
    </source>
</reference>
<dbReference type="InterPro" id="IPR036866">
    <property type="entry name" value="RibonucZ/Hydroxyglut_hydro"/>
</dbReference>
<dbReference type="SUPFAM" id="SSF56281">
    <property type="entry name" value="Metallo-hydrolase/oxidoreductase"/>
    <property type="match status" value="1"/>
</dbReference>
<dbReference type="STRING" id="1423775.FD03_GL002095"/>
<comment type="caution">
    <text evidence="8">The sequence shown here is derived from an EMBL/GenBank/DDBJ whole genome shotgun (WGS) entry which is preliminary data.</text>
</comment>
<keyword evidence="2" id="KW-1003">Cell membrane</keyword>
<dbReference type="NCBIfam" id="TIGR00360">
    <property type="entry name" value="ComEC_N-term"/>
    <property type="match status" value="1"/>
</dbReference>
<proteinExistence type="predicted"/>
<dbReference type="Gene3D" id="3.60.15.10">
    <property type="entry name" value="Ribonuclease Z/Hydroxyacylglutathione hydrolase-like"/>
    <property type="match status" value="1"/>
</dbReference>
<feature type="transmembrane region" description="Helical" evidence="6">
    <location>
        <begin position="452"/>
        <end position="470"/>
    </location>
</feature>
<accession>A0A0R1KBB0</accession>
<sequence length="751" mass="85511">MMRDLLIFPAIVGCLVVAIIFNNNYLLIFLLMAVILRILFLQNIKILFLSFFVGMILAGYTQLAKIPDDPPHNIDELVISPDKIKVSGDLLSGTGSYDGYEYKFFYRIKSQNEKLLWQKLDNISVAKIKVKKIEKINSPRNPGEFDYAPYLEHHKIKYSINIDEIIFISPKVNLTFNDKINVSRIHLIKRFSQLPKWLRIHADSLILGYNTNEEPNFLHNLSILGVIHLFSLSGLHVLILLSILRKICSCLKITRETIDTFMLVILPIYAVLVGSKPGIWRAIILSIVGISLHKFDITLSKLDVFGITAIICLFINPFSMMDMGGQLSFLLSLALLFLYDSRLIMNTIKMNLVSLPIIIYFTFQFSWLILLANIIFVPIFTYIILPITIISAFTVNAPIWQMIDLLFEKLYSFINTVASNNDYLFVTGTIPLLVIFTLIVLSLFIAETKQLKSKYLVLYVSILSICILFNKYPIQGRVSIIDVGQGDSILVTTPIHRRTYLIDTGGKLGFPKKDWQKREQLTQVETSTIPYLKRQGISKIDKVFLSHKDVDHIGNLNKLVDKFPVKEINFGTGLEQNKIIVELMANNPQIRFNKLKTGDKFVAGKINWNVLWPKVKSIGENGDSLTLLANINGSKWLFTGDLDIEGERKIIADQSFKVDYLKVGHHGSKTSSSDAFIKYIDPKLALISAGVNNRYGHPNKETIDVLDKNHVEHLNTADYGMIVWYYYPFSHKNGISTFLKGEVVEDSRVKK</sequence>
<evidence type="ECO:0000256" key="4">
    <source>
        <dbReference type="ARBA" id="ARBA00022989"/>
    </source>
</evidence>
<feature type="transmembrane region" description="Helical" evidence="6">
    <location>
        <begin position="221"/>
        <end position="244"/>
    </location>
</feature>
<dbReference type="InterPro" id="IPR052159">
    <property type="entry name" value="Competence_DNA_uptake"/>
</dbReference>
<feature type="domain" description="Metallo-beta-lactamase" evidence="7">
    <location>
        <begin position="485"/>
        <end position="691"/>
    </location>
</feature>
<name>A0A0R1KBB0_9LACO</name>
<keyword evidence="4 6" id="KW-1133">Transmembrane helix</keyword>
<feature type="transmembrane region" description="Helical" evidence="6">
    <location>
        <begin position="327"/>
        <end position="345"/>
    </location>
</feature>
<dbReference type="EMBL" id="AZDZ01000003">
    <property type="protein sequence ID" value="KRK80667.1"/>
    <property type="molecule type" value="Genomic_DNA"/>
</dbReference>
<evidence type="ECO:0000313" key="8">
    <source>
        <dbReference type="EMBL" id="KRK80667.1"/>
    </source>
</evidence>
<feature type="transmembrane region" description="Helical" evidence="6">
    <location>
        <begin position="357"/>
        <end position="376"/>
    </location>
</feature>
<keyword evidence="5 6" id="KW-0472">Membrane</keyword>
<dbReference type="AlphaFoldDB" id="A0A0R1KBB0"/>
<feature type="transmembrane region" description="Helical" evidence="6">
    <location>
        <begin position="6"/>
        <end position="39"/>
    </location>
</feature>
<dbReference type="Pfam" id="PF03772">
    <property type="entry name" value="Competence"/>
    <property type="match status" value="1"/>
</dbReference>
<dbReference type="InterPro" id="IPR004797">
    <property type="entry name" value="Competence_ComEC/Rec2"/>
</dbReference>
<evidence type="ECO:0000256" key="5">
    <source>
        <dbReference type="ARBA" id="ARBA00023136"/>
    </source>
</evidence>
<feature type="transmembrane region" description="Helical" evidence="6">
    <location>
        <begin position="46"/>
        <end position="63"/>
    </location>
</feature>
<dbReference type="eggNOG" id="COG0658">
    <property type="taxonomic scope" value="Bacteria"/>
</dbReference>
<dbReference type="GO" id="GO:0005886">
    <property type="term" value="C:plasma membrane"/>
    <property type="evidence" value="ECO:0007669"/>
    <property type="project" value="UniProtKB-SubCell"/>
</dbReference>
<dbReference type="Proteomes" id="UP000051248">
    <property type="component" value="Unassembled WGS sequence"/>
</dbReference>
<dbReference type="InterPro" id="IPR035681">
    <property type="entry name" value="ComA-like_MBL"/>
</dbReference>
<dbReference type="PANTHER" id="PTHR30619">
    <property type="entry name" value="DNA INTERNALIZATION/COMPETENCE PROTEIN COMEC/REC2"/>
    <property type="match status" value="1"/>
</dbReference>
<keyword evidence="9" id="KW-1185">Reference proteome</keyword>
<dbReference type="CDD" id="cd07731">
    <property type="entry name" value="ComA-like_MBL-fold"/>
    <property type="match status" value="1"/>
</dbReference>
<evidence type="ECO:0000256" key="3">
    <source>
        <dbReference type="ARBA" id="ARBA00022692"/>
    </source>
</evidence>
<feature type="transmembrane region" description="Helical" evidence="6">
    <location>
        <begin position="382"/>
        <end position="403"/>
    </location>
</feature>
<evidence type="ECO:0000259" key="7">
    <source>
        <dbReference type="SMART" id="SM00849"/>
    </source>
</evidence>
<dbReference type="GO" id="GO:0030420">
    <property type="term" value="P:establishment of competence for transformation"/>
    <property type="evidence" value="ECO:0007669"/>
    <property type="project" value="InterPro"/>
</dbReference>
<dbReference type="InterPro" id="IPR004477">
    <property type="entry name" value="ComEC_N"/>
</dbReference>
<dbReference type="NCBIfam" id="TIGR00361">
    <property type="entry name" value="ComEC_Rec2"/>
    <property type="match status" value="1"/>
</dbReference>
<evidence type="ECO:0000313" key="9">
    <source>
        <dbReference type="Proteomes" id="UP000051248"/>
    </source>
</evidence>
<dbReference type="InterPro" id="IPR001279">
    <property type="entry name" value="Metallo-B-lactamas"/>
</dbReference>
<evidence type="ECO:0000256" key="2">
    <source>
        <dbReference type="ARBA" id="ARBA00022475"/>
    </source>
</evidence>
<evidence type="ECO:0000256" key="1">
    <source>
        <dbReference type="ARBA" id="ARBA00004651"/>
    </source>
</evidence>
<dbReference type="PANTHER" id="PTHR30619:SF7">
    <property type="entry name" value="BETA-LACTAMASE DOMAIN PROTEIN"/>
    <property type="match status" value="1"/>
</dbReference>
<keyword evidence="3 6" id="KW-0812">Transmembrane</keyword>
<protein>
    <submittedName>
        <fullName evidence="8">Type II secretion competence system, protein ComEC-like</fullName>
    </submittedName>
</protein>